<dbReference type="Proteomes" id="UP001497480">
    <property type="component" value="Unassembled WGS sequence"/>
</dbReference>
<protein>
    <recommendedName>
        <fullName evidence="5">DRBM domain-containing protein</fullName>
    </recommendedName>
</protein>
<sequence>MYKTKVQQLCHTKSWNLPVYQTVKHGPNHNPSFISTVTVNGVLFQSTQPSPTVKQSQNDAAKLAFYHFSPNPDPNLDSNPNSNSNSNSNLHISTSHLFSPPQPSLSHGSCDPCDVDSIVLQPTQSSQITSSVTSTMTEVEQKNILHLYKNQLQNYAQKRNLNLPVYSSVWEGPPHALRFKCKVTIDGQTFESPKLFTTMKDAENAAAEVALMSLSPGGVQEEQIGLYKNLLQELVQRKGFRLPSYNTKKYGEAHMPMFVSQVEIEGETFTGQAAKSKKQAEMSAAKVAYMSLKEHKGASAYQGQAPVLSTDSSKANVITGQQHHANLQSSVSLGLVVTQGQPEKDIEVSVHQGQAPVLSTESSEANVLTGLQQHAILQSPVSSGLVTQDQSDKDIEPVIVTEKEGSSNTSKMSSTETNTPPRIEKVIYSRSANVNIEGGGTLMPISDEKWVAYSYSH</sequence>
<dbReference type="EMBL" id="CAXHTB010000015">
    <property type="protein sequence ID" value="CAL0321619.1"/>
    <property type="molecule type" value="Genomic_DNA"/>
</dbReference>
<evidence type="ECO:0000313" key="7">
    <source>
        <dbReference type="Proteomes" id="UP001497480"/>
    </source>
</evidence>
<evidence type="ECO:0000256" key="2">
    <source>
        <dbReference type="ARBA" id="ARBA00022884"/>
    </source>
</evidence>
<organism evidence="6 7">
    <name type="scientific">Lupinus luteus</name>
    <name type="common">European yellow lupine</name>
    <dbReference type="NCBI Taxonomy" id="3873"/>
    <lineage>
        <taxon>Eukaryota</taxon>
        <taxon>Viridiplantae</taxon>
        <taxon>Streptophyta</taxon>
        <taxon>Embryophyta</taxon>
        <taxon>Tracheophyta</taxon>
        <taxon>Spermatophyta</taxon>
        <taxon>Magnoliopsida</taxon>
        <taxon>eudicotyledons</taxon>
        <taxon>Gunneridae</taxon>
        <taxon>Pentapetalae</taxon>
        <taxon>rosids</taxon>
        <taxon>fabids</taxon>
        <taxon>Fabales</taxon>
        <taxon>Fabaceae</taxon>
        <taxon>Papilionoideae</taxon>
        <taxon>50 kb inversion clade</taxon>
        <taxon>genistoids sensu lato</taxon>
        <taxon>core genistoids</taxon>
        <taxon>Genisteae</taxon>
        <taxon>Lupinus</taxon>
    </lineage>
</organism>
<feature type="domain" description="DRBM" evidence="5">
    <location>
        <begin position="226"/>
        <end position="294"/>
    </location>
</feature>
<feature type="region of interest" description="Disordered" evidence="4">
    <location>
        <begin position="68"/>
        <end position="109"/>
    </location>
</feature>
<dbReference type="Gene3D" id="3.30.160.20">
    <property type="match status" value="3"/>
</dbReference>
<comment type="caution">
    <text evidence="6">The sequence shown here is derived from an EMBL/GenBank/DDBJ whole genome shotgun (WGS) entry which is preliminary data.</text>
</comment>
<evidence type="ECO:0000313" key="6">
    <source>
        <dbReference type="EMBL" id="CAL0321619.1"/>
    </source>
</evidence>
<dbReference type="SMART" id="SM00358">
    <property type="entry name" value="DSRM"/>
    <property type="match status" value="3"/>
</dbReference>
<evidence type="ECO:0000256" key="4">
    <source>
        <dbReference type="SAM" id="MobiDB-lite"/>
    </source>
</evidence>
<keyword evidence="7" id="KW-1185">Reference proteome</keyword>
<reference evidence="6 7" key="1">
    <citation type="submission" date="2024-03" db="EMBL/GenBank/DDBJ databases">
        <authorList>
            <person name="Martinez-Hernandez J."/>
        </authorList>
    </citation>
    <scope>NUCLEOTIDE SEQUENCE [LARGE SCALE GENOMIC DNA]</scope>
</reference>
<dbReference type="InterPro" id="IPR044450">
    <property type="entry name" value="AtDRB-like_DSRM_1"/>
</dbReference>
<dbReference type="PANTHER" id="PTHR46031">
    <property type="match status" value="1"/>
</dbReference>
<dbReference type="GO" id="GO:0003725">
    <property type="term" value="F:double-stranded RNA binding"/>
    <property type="evidence" value="ECO:0007669"/>
    <property type="project" value="InterPro"/>
</dbReference>
<proteinExistence type="predicted"/>
<dbReference type="AlphaFoldDB" id="A0AAV1XIT6"/>
<evidence type="ECO:0000256" key="3">
    <source>
        <dbReference type="PROSITE-ProRule" id="PRU00266"/>
    </source>
</evidence>
<feature type="domain" description="DRBM" evidence="5">
    <location>
        <begin position="147"/>
        <end position="216"/>
    </location>
</feature>
<feature type="domain" description="DRBM" evidence="5">
    <location>
        <begin position="1"/>
        <end position="70"/>
    </location>
</feature>
<dbReference type="Pfam" id="PF00035">
    <property type="entry name" value="dsrm"/>
    <property type="match status" value="3"/>
</dbReference>
<evidence type="ECO:0000256" key="1">
    <source>
        <dbReference type="ARBA" id="ARBA00022737"/>
    </source>
</evidence>
<dbReference type="CDD" id="cd19907">
    <property type="entry name" value="DSRM_AtDRB-like_rpt1"/>
    <property type="match status" value="1"/>
</dbReference>
<dbReference type="SUPFAM" id="SSF54768">
    <property type="entry name" value="dsRNA-binding domain-like"/>
    <property type="match status" value="3"/>
</dbReference>
<keyword evidence="2 3" id="KW-0694">RNA-binding</keyword>
<dbReference type="PANTHER" id="PTHR46031:SF16">
    <property type="entry name" value="DOUBLE-STRANDED RNA-BINDING PROTEIN 4"/>
    <property type="match status" value="1"/>
</dbReference>
<accession>A0AAV1XIT6</accession>
<evidence type="ECO:0000259" key="5">
    <source>
        <dbReference type="PROSITE" id="PS50137"/>
    </source>
</evidence>
<dbReference type="PROSITE" id="PS50137">
    <property type="entry name" value="DS_RBD"/>
    <property type="match status" value="3"/>
</dbReference>
<feature type="compositionally biased region" description="Low complexity" evidence="4">
    <location>
        <begin position="74"/>
        <end position="90"/>
    </location>
</feature>
<keyword evidence="1" id="KW-0677">Repeat</keyword>
<dbReference type="InterPro" id="IPR014720">
    <property type="entry name" value="dsRBD_dom"/>
</dbReference>
<name>A0AAV1XIT6_LUPLU</name>
<gene>
    <name evidence="6" type="ORF">LLUT_LOCUS22679</name>
</gene>